<dbReference type="AlphaFoldDB" id="A0A0V0QTS1"/>
<name>A0A0V0QTS1_PSEPJ</name>
<comment type="caution">
    <text evidence="14">The sequence shown here is derived from an EMBL/GenBank/DDBJ whole genome shotgun (WGS) entry which is preliminary data.</text>
</comment>
<keyword evidence="9" id="KW-0418">Kinase</keyword>
<dbReference type="PANTHER" id="PTHR23117">
    <property type="entry name" value="GUANYLATE KINASE-RELATED"/>
    <property type="match status" value="1"/>
</dbReference>
<dbReference type="CDD" id="cd00071">
    <property type="entry name" value="GMPK"/>
    <property type="match status" value="1"/>
</dbReference>
<evidence type="ECO:0000256" key="7">
    <source>
        <dbReference type="ARBA" id="ARBA00022679"/>
    </source>
</evidence>
<evidence type="ECO:0000313" key="15">
    <source>
        <dbReference type="Proteomes" id="UP000054937"/>
    </source>
</evidence>
<dbReference type="GO" id="GO:0004385">
    <property type="term" value="F:GMP kinase activity"/>
    <property type="evidence" value="ECO:0007669"/>
    <property type="project" value="UniProtKB-EC"/>
</dbReference>
<evidence type="ECO:0000313" key="14">
    <source>
        <dbReference type="EMBL" id="KRX05595.1"/>
    </source>
</evidence>
<dbReference type="PROSITE" id="PS00856">
    <property type="entry name" value="GUANYLATE_KINASE_1"/>
    <property type="match status" value="1"/>
</dbReference>
<dbReference type="InterPro" id="IPR017665">
    <property type="entry name" value="Guanylate_kinase"/>
</dbReference>
<keyword evidence="7" id="KW-0808">Transferase</keyword>
<evidence type="ECO:0000256" key="1">
    <source>
        <dbReference type="ARBA" id="ARBA00003531"/>
    </source>
</evidence>
<organism evidence="14 15">
    <name type="scientific">Pseudocohnilembus persalinus</name>
    <name type="common">Ciliate</name>
    <dbReference type="NCBI Taxonomy" id="266149"/>
    <lineage>
        <taxon>Eukaryota</taxon>
        <taxon>Sar</taxon>
        <taxon>Alveolata</taxon>
        <taxon>Ciliophora</taxon>
        <taxon>Intramacronucleata</taxon>
        <taxon>Oligohymenophorea</taxon>
        <taxon>Scuticociliatia</taxon>
        <taxon>Philasterida</taxon>
        <taxon>Pseudocohnilembidae</taxon>
        <taxon>Pseudocohnilembus</taxon>
    </lineage>
</organism>
<gene>
    <name evidence="14" type="ORF">PPERSA_12773</name>
</gene>
<dbReference type="PANTHER" id="PTHR23117:SF13">
    <property type="entry name" value="GUANYLATE KINASE"/>
    <property type="match status" value="1"/>
</dbReference>
<proteinExistence type="inferred from homology"/>
<keyword evidence="6" id="KW-0963">Cytoplasm</keyword>
<dbReference type="Pfam" id="PF00625">
    <property type="entry name" value="Guanylate_kin"/>
    <property type="match status" value="1"/>
</dbReference>
<dbReference type="GO" id="GO:0016787">
    <property type="term" value="F:hydrolase activity"/>
    <property type="evidence" value="ECO:0007669"/>
    <property type="project" value="UniProtKB-KW"/>
</dbReference>
<keyword evidence="14" id="KW-0378">Hydrolase</keyword>
<dbReference type="InterPro" id="IPR027417">
    <property type="entry name" value="P-loop_NTPase"/>
</dbReference>
<dbReference type="GO" id="GO:0005829">
    <property type="term" value="C:cytosol"/>
    <property type="evidence" value="ECO:0007669"/>
    <property type="project" value="TreeGrafter"/>
</dbReference>
<dbReference type="NCBIfam" id="TIGR03263">
    <property type="entry name" value="guanyl_kin"/>
    <property type="match status" value="1"/>
</dbReference>
<keyword evidence="10" id="KW-0067">ATP-binding</keyword>
<sequence length="246" mass="28921">MLSSKLQYTFNSKFLQSIQNSNKIPLIVTGPSGVGKSTFVEKLINETFPNQFQQTINYTSRQPRPQEKHGKDYYFIKTDQFKSMIKQDKFIEYSHHYNTYYGSCKQEVLRIIEEQNKIPIFVVDITGSINILSNINIINRIFIAPPSIETLRNRLIARGTETTEKINLRISKAQEEINIMEKSGYYNKDNIILNDDFDQSYQNFVEKVQKMCQLNLNYQQKISEQILQKLQDQNIQNLEKQEQQIV</sequence>
<dbReference type="GO" id="GO:0005524">
    <property type="term" value="F:ATP binding"/>
    <property type="evidence" value="ECO:0007669"/>
    <property type="project" value="UniProtKB-KW"/>
</dbReference>
<dbReference type="Gene3D" id="3.40.50.300">
    <property type="entry name" value="P-loop containing nucleotide triphosphate hydrolases"/>
    <property type="match status" value="1"/>
</dbReference>
<evidence type="ECO:0000256" key="11">
    <source>
        <dbReference type="ARBA" id="ARBA00030128"/>
    </source>
</evidence>
<evidence type="ECO:0000256" key="2">
    <source>
        <dbReference type="ARBA" id="ARBA00004496"/>
    </source>
</evidence>
<dbReference type="SUPFAM" id="SSF52540">
    <property type="entry name" value="P-loop containing nucleoside triphosphate hydrolases"/>
    <property type="match status" value="1"/>
</dbReference>
<comment type="subcellular location">
    <subcellularLocation>
        <location evidence="2">Cytoplasm</location>
    </subcellularLocation>
</comment>
<reference evidence="14 15" key="1">
    <citation type="journal article" date="2015" name="Sci. Rep.">
        <title>Genome of the facultative scuticociliatosis pathogen Pseudocohnilembus persalinus provides insight into its virulence through horizontal gene transfer.</title>
        <authorList>
            <person name="Xiong J."/>
            <person name="Wang G."/>
            <person name="Cheng J."/>
            <person name="Tian M."/>
            <person name="Pan X."/>
            <person name="Warren A."/>
            <person name="Jiang C."/>
            <person name="Yuan D."/>
            <person name="Miao W."/>
        </authorList>
    </citation>
    <scope>NUCLEOTIDE SEQUENCE [LARGE SCALE GENOMIC DNA]</scope>
    <source>
        <strain evidence="14">36N120E</strain>
    </source>
</reference>
<dbReference type="OrthoDB" id="6334211at2759"/>
<protein>
    <recommendedName>
        <fullName evidence="5">Guanylate kinase</fullName>
        <ecNumber evidence="4">2.7.4.8</ecNumber>
    </recommendedName>
    <alternativeName>
        <fullName evidence="11">GMP kinase</fullName>
    </alternativeName>
</protein>
<evidence type="ECO:0000256" key="12">
    <source>
        <dbReference type="ARBA" id="ARBA00048594"/>
    </source>
</evidence>
<dbReference type="InterPro" id="IPR008144">
    <property type="entry name" value="Guanylate_kin-like_dom"/>
</dbReference>
<dbReference type="FunCoup" id="A0A0V0QTS1">
    <property type="interactions" value="188"/>
</dbReference>
<dbReference type="OMA" id="NFETCYK"/>
<evidence type="ECO:0000256" key="10">
    <source>
        <dbReference type="ARBA" id="ARBA00022840"/>
    </source>
</evidence>
<comment type="similarity">
    <text evidence="3">Belongs to the guanylate kinase family.</text>
</comment>
<evidence type="ECO:0000256" key="9">
    <source>
        <dbReference type="ARBA" id="ARBA00022777"/>
    </source>
</evidence>
<dbReference type="EC" id="2.7.4.8" evidence="4"/>
<comment type="function">
    <text evidence="1">Essential for recycling GMP and indirectly, cGMP.</text>
</comment>
<dbReference type="SMART" id="SM00072">
    <property type="entry name" value="GuKc"/>
    <property type="match status" value="1"/>
</dbReference>
<keyword evidence="15" id="KW-1185">Reference proteome</keyword>
<dbReference type="FunFam" id="3.30.63.10:FF:000005">
    <property type="entry name" value="Guanylate kinase"/>
    <property type="match status" value="1"/>
</dbReference>
<dbReference type="PROSITE" id="PS50052">
    <property type="entry name" value="GUANYLATE_KINASE_2"/>
    <property type="match status" value="1"/>
</dbReference>
<feature type="domain" description="Guanylate kinase-like" evidence="13">
    <location>
        <begin position="23"/>
        <end position="209"/>
    </location>
</feature>
<dbReference type="InterPro" id="IPR008145">
    <property type="entry name" value="GK/Ca_channel_bsu"/>
</dbReference>
<keyword evidence="8" id="KW-0547">Nucleotide-binding</keyword>
<evidence type="ECO:0000256" key="5">
    <source>
        <dbReference type="ARBA" id="ARBA00016296"/>
    </source>
</evidence>
<dbReference type="InParanoid" id="A0A0V0QTS1"/>
<evidence type="ECO:0000259" key="13">
    <source>
        <dbReference type="PROSITE" id="PS50052"/>
    </source>
</evidence>
<dbReference type="Gene3D" id="3.30.63.10">
    <property type="entry name" value="Guanylate Kinase phosphate binding domain"/>
    <property type="match status" value="1"/>
</dbReference>
<dbReference type="InterPro" id="IPR020590">
    <property type="entry name" value="Guanylate_kinase_CS"/>
</dbReference>
<evidence type="ECO:0000256" key="4">
    <source>
        <dbReference type="ARBA" id="ARBA00012961"/>
    </source>
</evidence>
<evidence type="ECO:0000256" key="3">
    <source>
        <dbReference type="ARBA" id="ARBA00005790"/>
    </source>
</evidence>
<accession>A0A0V0QTS1</accession>
<comment type="catalytic activity">
    <reaction evidence="12">
        <text>GMP + ATP = GDP + ADP</text>
        <dbReference type="Rhea" id="RHEA:20780"/>
        <dbReference type="ChEBI" id="CHEBI:30616"/>
        <dbReference type="ChEBI" id="CHEBI:58115"/>
        <dbReference type="ChEBI" id="CHEBI:58189"/>
        <dbReference type="ChEBI" id="CHEBI:456216"/>
        <dbReference type="EC" id="2.7.4.8"/>
    </reaction>
</comment>
<dbReference type="Proteomes" id="UP000054937">
    <property type="component" value="Unassembled WGS sequence"/>
</dbReference>
<dbReference type="EMBL" id="LDAU01000106">
    <property type="protein sequence ID" value="KRX05595.1"/>
    <property type="molecule type" value="Genomic_DNA"/>
</dbReference>
<evidence type="ECO:0000256" key="8">
    <source>
        <dbReference type="ARBA" id="ARBA00022741"/>
    </source>
</evidence>
<evidence type="ECO:0000256" key="6">
    <source>
        <dbReference type="ARBA" id="ARBA00022490"/>
    </source>
</evidence>